<dbReference type="GO" id="GO:0005741">
    <property type="term" value="C:mitochondrial outer membrane"/>
    <property type="evidence" value="ECO:0007669"/>
    <property type="project" value="UniProtKB-SubCell"/>
</dbReference>
<dbReference type="InterPro" id="IPR020472">
    <property type="entry name" value="WD40_PAC1"/>
</dbReference>
<evidence type="ECO:0000256" key="8">
    <source>
        <dbReference type="ARBA" id="ARBA00038415"/>
    </source>
</evidence>
<dbReference type="PRINTS" id="PR00320">
    <property type="entry name" value="GPROTEINBRPT"/>
</dbReference>
<evidence type="ECO:0000256" key="4">
    <source>
        <dbReference type="ARBA" id="ARBA00022787"/>
    </source>
</evidence>
<dbReference type="GeneID" id="81409307"/>
<keyword evidence="3" id="KW-0677">Repeat</keyword>
<organism evidence="13 14">
    <name type="scientific">Penicillium bovifimosum</name>
    <dbReference type="NCBI Taxonomy" id="126998"/>
    <lineage>
        <taxon>Eukaryota</taxon>
        <taxon>Fungi</taxon>
        <taxon>Dikarya</taxon>
        <taxon>Ascomycota</taxon>
        <taxon>Pezizomycotina</taxon>
        <taxon>Eurotiomycetes</taxon>
        <taxon>Eurotiomycetidae</taxon>
        <taxon>Eurotiales</taxon>
        <taxon>Aspergillaceae</taxon>
        <taxon>Penicillium</taxon>
    </lineage>
</organism>
<comment type="caution">
    <text evidence="13">The sequence shown here is derived from an EMBL/GenBank/DDBJ whole genome shotgun (WGS) entry which is preliminary data.</text>
</comment>
<gene>
    <name evidence="13" type="ORF">N7515_009393</name>
</gene>
<dbReference type="PROSITE" id="PS00678">
    <property type="entry name" value="WD_REPEATS_1"/>
    <property type="match status" value="3"/>
</dbReference>
<dbReference type="AlphaFoldDB" id="A0A9W9KVG3"/>
<dbReference type="FunFam" id="2.130.10.10:FF:000404">
    <property type="entry name" value="Mitochondrial division protein 1"/>
    <property type="match status" value="1"/>
</dbReference>
<dbReference type="OrthoDB" id="496at2759"/>
<feature type="compositionally biased region" description="Basic and acidic residues" evidence="12">
    <location>
        <begin position="394"/>
        <end position="412"/>
    </location>
</feature>
<feature type="repeat" description="WD" evidence="11">
    <location>
        <begin position="315"/>
        <end position="349"/>
    </location>
</feature>
<dbReference type="InterPro" id="IPR053299">
    <property type="entry name" value="ASTRA_WD_repeat"/>
</dbReference>
<dbReference type="PANTHER" id="PTHR44156">
    <property type="entry name" value="SUPERNUMERARY LIMBS, ISOFORM B-RELATED"/>
    <property type="match status" value="1"/>
</dbReference>
<dbReference type="InterPro" id="IPR001680">
    <property type="entry name" value="WD40_rpt"/>
</dbReference>
<evidence type="ECO:0000256" key="12">
    <source>
        <dbReference type="SAM" id="MobiDB-lite"/>
    </source>
</evidence>
<dbReference type="FunFam" id="2.130.10.10:FF:000881">
    <property type="entry name" value="Mitochondrial division protein 1"/>
    <property type="match status" value="1"/>
</dbReference>
<dbReference type="InterPro" id="IPR019775">
    <property type="entry name" value="WD40_repeat_CS"/>
</dbReference>
<evidence type="ECO:0000256" key="1">
    <source>
        <dbReference type="ARBA" id="ARBA00004570"/>
    </source>
</evidence>
<feature type="repeat" description="WD" evidence="11">
    <location>
        <begin position="516"/>
        <end position="538"/>
    </location>
</feature>
<feature type="repeat" description="WD" evidence="11">
    <location>
        <begin position="539"/>
        <end position="578"/>
    </location>
</feature>
<keyword evidence="14" id="KW-1185">Reference proteome</keyword>
<dbReference type="Gene3D" id="2.130.10.10">
    <property type="entry name" value="YVTN repeat-like/Quinoprotein amine dehydrogenase"/>
    <property type="match status" value="2"/>
</dbReference>
<dbReference type="CDD" id="cd22881">
    <property type="entry name" value="Mdv1_N"/>
    <property type="match status" value="1"/>
</dbReference>
<feature type="repeat" description="WD" evidence="11">
    <location>
        <begin position="357"/>
        <end position="396"/>
    </location>
</feature>
<reference evidence="13" key="1">
    <citation type="submission" date="2022-11" db="EMBL/GenBank/DDBJ databases">
        <authorList>
            <person name="Petersen C."/>
        </authorList>
    </citation>
    <scope>NUCLEOTIDE SEQUENCE</scope>
    <source>
        <strain evidence="13">IBT 22155</strain>
    </source>
</reference>
<dbReference type="InterPro" id="IPR036322">
    <property type="entry name" value="WD40_repeat_dom_sf"/>
</dbReference>
<reference evidence="13" key="2">
    <citation type="journal article" date="2023" name="IMA Fungus">
        <title>Comparative genomic study of the Penicillium genus elucidates a diverse pangenome and 15 lateral gene transfer events.</title>
        <authorList>
            <person name="Petersen C."/>
            <person name="Sorensen T."/>
            <person name="Nielsen M.R."/>
            <person name="Sondergaard T.E."/>
            <person name="Sorensen J.L."/>
            <person name="Fitzpatrick D.A."/>
            <person name="Frisvad J.C."/>
            <person name="Nielsen K.L."/>
        </authorList>
    </citation>
    <scope>NUCLEOTIDE SEQUENCE</scope>
    <source>
        <strain evidence="13">IBT 22155</strain>
    </source>
</reference>
<evidence type="ECO:0000313" key="14">
    <source>
        <dbReference type="Proteomes" id="UP001149079"/>
    </source>
</evidence>
<dbReference type="Proteomes" id="UP001149079">
    <property type="component" value="Unassembled WGS sequence"/>
</dbReference>
<keyword evidence="5" id="KW-0175">Coiled coil</keyword>
<name>A0A9W9KVG3_9EURO</name>
<evidence type="ECO:0000256" key="2">
    <source>
        <dbReference type="ARBA" id="ARBA00022574"/>
    </source>
</evidence>
<keyword evidence="6" id="KW-0496">Mitochondrion</keyword>
<comment type="function">
    <text evidence="10">Involved in mitochondrial fission. Acts as an adapter protein required to form mitochondrial fission complexes. Formation of these complexes is required to promote constriction and fission of the mitochondrial compartment at a late step in mitochondrial division.</text>
</comment>
<dbReference type="Gene3D" id="6.10.280.220">
    <property type="match status" value="1"/>
</dbReference>
<dbReference type="Pfam" id="PF00400">
    <property type="entry name" value="WD40"/>
    <property type="match status" value="4"/>
</dbReference>
<sequence>MENQRRDDSPSGLSDIVEGDGLLGTGLTTRHIEAFGRKVTTTAGHLIGPGEQNNHLHNAMTDIHRELRRPTTQRRVFSLAQTTPTDLVRSKLSTSEIQSRALSSLPDDLLANIPEDTSSYSLFQGFQASVPEEEKEKKRHRRRSSKSKLLKDAEKGGALTAGPAALKEQRESLSRKLELMGIRKNMCSAEIHEIDNKVANLHKMRKIVLDRLAGLEMDEAGLEQELTDLENRLEDLPEEESENTPVAAGTPQLEGNDDSIVSSGDPAMDASFMSESIYEKLPSPSPKSLRHRSNRKRSMPILHEHFAPGSLIKEIEAHTDTITAIDFDFPFGTMVSAALDDTVRVWDMNVGRCSGFLEGHHASVRCLQVEDNIVATGSMDASVKLWDLSRARPTTRDGRLNKHERDQEEAAPEHNLPPPPSSDLRDCEVFSLEAHVDEVTALHFKGDTLISGSADKTLRQWDLVKGRCVQTLDVLWASAQASSTMMGGESDWRPSGRTPDASADFVGAVQCFDAALACGTADGMVRLWDLRSGHVHRSLVGHTGPVTCLQFDDVHLVTGSLDRSIRIWDLRMGSLYDAYAYDRPITDMMFDAKRIVAAAGENVVKVYDKADGHQWDCGPGVGWDEEGASPAIIERVALKDGYLVEGRKDGTMAAWTC</sequence>
<comment type="similarity">
    <text evidence="8">Belongs to the WD repeat MDV1/CAF4 family.</text>
</comment>
<evidence type="ECO:0000256" key="3">
    <source>
        <dbReference type="ARBA" id="ARBA00022737"/>
    </source>
</evidence>
<protein>
    <recommendedName>
        <fullName evidence="9">Mitochondrial division protein 1</fullName>
    </recommendedName>
</protein>
<evidence type="ECO:0000256" key="10">
    <source>
        <dbReference type="ARBA" id="ARBA00043913"/>
    </source>
</evidence>
<dbReference type="EMBL" id="JAPQKL010000007">
    <property type="protein sequence ID" value="KAJ5121432.1"/>
    <property type="molecule type" value="Genomic_DNA"/>
</dbReference>
<accession>A0A9W9KVG3</accession>
<evidence type="ECO:0000256" key="5">
    <source>
        <dbReference type="ARBA" id="ARBA00023054"/>
    </source>
</evidence>
<proteinExistence type="inferred from homology"/>
<evidence type="ECO:0000256" key="9">
    <source>
        <dbReference type="ARBA" id="ARBA00039789"/>
    </source>
</evidence>
<dbReference type="RefSeq" id="XP_056517936.1">
    <property type="nucleotide sequence ID" value="XM_056670137.1"/>
</dbReference>
<keyword evidence="4" id="KW-1000">Mitochondrion outer membrane</keyword>
<evidence type="ECO:0000256" key="11">
    <source>
        <dbReference type="PROSITE-ProRule" id="PRU00221"/>
    </source>
</evidence>
<feature type="region of interest" description="Disordered" evidence="12">
    <location>
        <begin position="235"/>
        <end position="266"/>
    </location>
</feature>
<dbReference type="CDD" id="cd00200">
    <property type="entry name" value="WD40"/>
    <property type="match status" value="1"/>
</dbReference>
<evidence type="ECO:0000256" key="7">
    <source>
        <dbReference type="ARBA" id="ARBA00023136"/>
    </source>
</evidence>
<feature type="region of interest" description="Disordered" evidence="12">
    <location>
        <begin position="394"/>
        <end position="423"/>
    </location>
</feature>
<evidence type="ECO:0000256" key="6">
    <source>
        <dbReference type="ARBA" id="ARBA00023128"/>
    </source>
</evidence>
<feature type="compositionally biased region" description="Basic residues" evidence="12">
    <location>
        <begin position="137"/>
        <end position="148"/>
    </location>
</feature>
<evidence type="ECO:0000313" key="13">
    <source>
        <dbReference type="EMBL" id="KAJ5121432.1"/>
    </source>
</evidence>
<dbReference type="PROSITE" id="PS50294">
    <property type="entry name" value="WD_REPEATS_REGION"/>
    <property type="match status" value="4"/>
</dbReference>
<dbReference type="PROSITE" id="PS50082">
    <property type="entry name" value="WD_REPEATS_2"/>
    <property type="match status" value="5"/>
</dbReference>
<dbReference type="SUPFAM" id="SSF50978">
    <property type="entry name" value="WD40 repeat-like"/>
    <property type="match status" value="1"/>
</dbReference>
<feature type="repeat" description="WD" evidence="11">
    <location>
        <begin position="432"/>
        <end position="471"/>
    </location>
</feature>
<feature type="region of interest" description="Disordered" evidence="12">
    <location>
        <begin position="129"/>
        <end position="167"/>
    </location>
</feature>
<keyword evidence="7" id="KW-0472">Membrane</keyword>
<dbReference type="InterPro" id="IPR015943">
    <property type="entry name" value="WD40/YVTN_repeat-like_dom_sf"/>
</dbReference>
<comment type="subcellular location">
    <subcellularLocation>
        <location evidence="1">Mitochondrion outer membrane</location>
        <topology evidence="1">Peripheral membrane protein</topology>
        <orientation evidence="1">Cytoplasmic side</orientation>
    </subcellularLocation>
</comment>
<keyword evidence="2 11" id="KW-0853">WD repeat</keyword>
<dbReference type="SMART" id="SM00320">
    <property type="entry name" value="WD40"/>
    <property type="match status" value="6"/>
</dbReference>